<dbReference type="InterPro" id="IPR029498">
    <property type="entry name" value="HeLo_dom"/>
</dbReference>
<dbReference type="Gene3D" id="1.20.120.1020">
    <property type="entry name" value="Prion-inhibition and propagation, HeLo domain"/>
    <property type="match status" value="1"/>
</dbReference>
<comment type="caution">
    <text evidence="3">The sequence shown here is derived from an EMBL/GenBank/DDBJ whole genome shotgun (WGS) entry which is preliminary data.</text>
</comment>
<gene>
    <name evidence="3" type="ORF">LTR09_005745</name>
</gene>
<sequence length="313" mass="34259">MFDGTPLVFDAAAAGVQAKSVDGVSQILETLCPVHKSLAHFEIEKRHNDRMEAAGLAFGILSVFNTVLQDLHLLHAVRNFGTSYHTSARQLANAQLRLSRRGEAVGLTRDDVDQITENIDKDTLSKLKPDEDRKAAKENLESMKALLAKAHEKAKPYEPIAGDDDGGHKPKSLTLPWRKGSKHESESKDNTTTADSDKDALSEGVLEITLSRRPHKTPLIRAMRWALYDQPGFERLARMVLGKEELRQLGAEQVRSMLSALKDEKAAQDDVLRDALKEAHGVAGVVTNNFGAHNRGIQTSGSFTGGTFNFGGS</sequence>
<feature type="domain" description="Prion-inhibition and propagation HeLo" evidence="2">
    <location>
        <begin position="55"/>
        <end position="237"/>
    </location>
</feature>
<evidence type="ECO:0000256" key="1">
    <source>
        <dbReference type="SAM" id="MobiDB-lite"/>
    </source>
</evidence>
<evidence type="ECO:0000313" key="4">
    <source>
        <dbReference type="Proteomes" id="UP001271007"/>
    </source>
</evidence>
<dbReference type="Pfam" id="PF14479">
    <property type="entry name" value="HeLo"/>
    <property type="match status" value="1"/>
</dbReference>
<dbReference type="EMBL" id="JAWDJX010000017">
    <property type="protein sequence ID" value="KAK3053119.1"/>
    <property type="molecule type" value="Genomic_DNA"/>
</dbReference>
<evidence type="ECO:0000313" key="3">
    <source>
        <dbReference type="EMBL" id="KAK3053119.1"/>
    </source>
</evidence>
<keyword evidence="4" id="KW-1185">Reference proteome</keyword>
<reference evidence="3" key="1">
    <citation type="submission" date="2023-04" db="EMBL/GenBank/DDBJ databases">
        <title>Black Yeasts Isolated from many extreme environments.</title>
        <authorList>
            <person name="Coleine C."/>
            <person name="Stajich J.E."/>
            <person name="Selbmann L."/>
        </authorList>
    </citation>
    <scope>NUCLEOTIDE SEQUENCE</scope>
    <source>
        <strain evidence="3">CCFEE 5312</strain>
    </source>
</reference>
<dbReference type="Proteomes" id="UP001271007">
    <property type="component" value="Unassembled WGS sequence"/>
</dbReference>
<feature type="compositionally biased region" description="Basic and acidic residues" evidence="1">
    <location>
        <begin position="182"/>
        <end position="199"/>
    </location>
</feature>
<accession>A0AAJ0GC58</accession>
<protein>
    <recommendedName>
        <fullName evidence="2">Prion-inhibition and propagation HeLo domain-containing protein</fullName>
    </recommendedName>
</protein>
<dbReference type="InterPro" id="IPR038305">
    <property type="entry name" value="HeLo_sf"/>
</dbReference>
<evidence type="ECO:0000259" key="2">
    <source>
        <dbReference type="Pfam" id="PF14479"/>
    </source>
</evidence>
<name>A0AAJ0GC58_9PEZI</name>
<proteinExistence type="predicted"/>
<feature type="region of interest" description="Disordered" evidence="1">
    <location>
        <begin position="157"/>
        <end position="199"/>
    </location>
</feature>
<organism evidence="3 4">
    <name type="scientific">Extremus antarcticus</name>
    <dbReference type="NCBI Taxonomy" id="702011"/>
    <lineage>
        <taxon>Eukaryota</taxon>
        <taxon>Fungi</taxon>
        <taxon>Dikarya</taxon>
        <taxon>Ascomycota</taxon>
        <taxon>Pezizomycotina</taxon>
        <taxon>Dothideomycetes</taxon>
        <taxon>Dothideomycetidae</taxon>
        <taxon>Mycosphaerellales</taxon>
        <taxon>Extremaceae</taxon>
        <taxon>Extremus</taxon>
    </lineage>
</organism>
<dbReference type="AlphaFoldDB" id="A0AAJ0GC58"/>